<evidence type="ECO:0000313" key="2">
    <source>
        <dbReference type="EMBL" id="AWO01943.1"/>
    </source>
</evidence>
<protein>
    <submittedName>
        <fullName evidence="2">SusD/RagB family nutrient-binding outer membrane lipoprotein</fullName>
    </submittedName>
</protein>
<keyword evidence="2" id="KW-0449">Lipoprotein</keyword>
<dbReference type="RefSeq" id="WP_119078151.1">
    <property type="nucleotide sequence ID" value="NZ_CP029600.1"/>
</dbReference>
<keyword evidence="3" id="KW-1185">Reference proteome</keyword>
<name>A0ABM6WDC9_9BACT</name>
<sequence>MNSVFKIFTGLFAVVAMSSCSKFLDVNKNPNAPVNENLPLSAKLPAALVSSVNQEAGQLNQLGAFWAGYWGTTSEGVNLFFKEKNYDGPAIRHQRDGIPVWENAYATLLYYQLIREQAEKENALFYAGAAKIMQGWHFLRLVDVYNNLPFDDALQGTVHPRPRYEDGKTVYAKSVDLITAGINDIKNALPGTEAKADDILFNGNRTSWARFGNTVKLRALVRQSEAGDAAYITAEIAKITAEGSGFLAAGEHADVNPGYLVSAGKMNPFWETYYRNVQGAATGNLLDLRPTQYAVDQYISRNDPRLPQLYVAVGGSYKGVLFGNPNAEEQYNRANTSAFKGPQENGNQPAAVFKSQVQAAMLMGAFESLFLQAEAAQRGWLPGASAQLLYEEAIRESFTYMGVNTALFAAYNSQPAVDFAQAANKVARIAEQKWLALNSISGIEAWAEYRRLGVPAIPNSLDAPTPDARPLRLMYPETERQSNGEEAAKQGSDNITTAPVWWDK</sequence>
<dbReference type="InterPro" id="IPR041662">
    <property type="entry name" value="SusD-like_2"/>
</dbReference>
<dbReference type="EMBL" id="CP029600">
    <property type="protein sequence ID" value="AWO01943.1"/>
    <property type="molecule type" value="Genomic_DNA"/>
</dbReference>
<gene>
    <name evidence="2" type="ORF">DLD77_09660</name>
</gene>
<organism evidence="2 3">
    <name type="scientific">Chitinophaga alhagiae</name>
    <dbReference type="NCBI Taxonomy" id="2203219"/>
    <lineage>
        <taxon>Bacteria</taxon>
        <taxon>Pseudomonadati</taxon>
        <taxon>Bacteroidota</taxon>
        <taxon>Chitinophagia</taxon>
        <taxon>Chitinophagales</taxon>
        <taxon>Chitinophagaceae</taxon>
        <taxon>Chitinophaga</taxon>
    </lineage>
</organism>
<dbReference type="PROSITE" id="PS51257">
    <property type="entry name" value="PROKAR_LIPOPROTEIN"/>
    <property type="match status" value="1"/>
</dbReference>
<evidence type="ECO:0000256" key="1">
    <source>
        <dbReference type="SAM" id="MobiDB-lite"/>
    </source>
</evidence>
<reference evidence="2 3" key="1">
    <citation type="submission" date="2018-05" db="EMBL/GenBank/DDBJ databases">
        <title>Chitinophaga sp. nov., isolated from rhizosphere soil of Alhagi.</title>
        <authorList>
            <person name="Liu Y."/>
        </authorList>
    </citation>
    <scope>NUCLEOTIDE SEQUENCE [LARGE SCALE GENOMIC DNA]</scope>
    <source>
        <strain evidence="2 3">T22</strain>
    </source>
</reference>
<evidence type="ECO:0000313" key="3">
    <source>
        <dbReference type="Proteomes" id="UP000246099"/>
    </source>
</evidence>
<feature type="compositionally biased region" description="Basic and acidic residues" evidence="1">
    <location>
        <begin position="479"/>
        <end position="488"/>
    </location>
</feature>
<dbReference type="Pfam" id="PF12771">
    <property type="entry name" value="SusD-like_2"/>
    <property type="match status" value="1"/>
</dbReference>
<proteinExistence type="predicted"/>
<dbReference type="InterPro" id="IPR011990">
    <property type="entry name" value="TPR-like_helical_dom_sf"/>
</dbReference>
<feature type="region of interest" description="Disordered" evidence="1">
    <location>
        <begin position="479"/>
        <end position="504"/>
    </location>
</feature>
<dbReference type="Proteomes" id="UP000246099">
    <property type="component" value="Chromosome"/>
</dbReference>
<dbReference type="SUPFAM" id="SSF48452">
    <property type="entry name" value="TPR-like"/>
    <property type="match status" value="1"/>
</dbReference>
<accession>A0ABM6WDC9</accession>
<dbReference type="Gene3D" id="1.25.40.390">
    <property type="match status" value="1"/>
</dbReference>